<feature type="compositionally biased region" description="Pro residues" evidence="2">
    <location>
        <begin position="9"/>
        <end position="18"/>
    </location>
</feature>
<gene>
    <name evidence="4" type="ORF">WDZ17_12325</name>
</gene>
<evidence type="ECO:0000259" key="3">
    <source>
        <dbReference type="Pfam" id="PF08450"/>
    </source>
</evidence>
<dbReference type="InterPro" id="IPR013658">
    <property type="entry name" value="SGL"/>
</dbReference>
<evidence type="ECO:0000313" key="5">
    <source>
        <dbReference type="Proteomes" id="UP001387100"/>
    </source>
</evidence>
<dbReference type="InterPro" id="IPR005511">
    <property type="entry name" value="SMP-30"/>
</dbReference>
<dbReference type="GO" id="GO:0016787">
    <property type="term" value="F:hydrolase activity"/>
    <property type="evidence" value="ECO:0007669"/>
    <property type="project" value="UniProtKB-KW"/>
</dbReference>
<organism evidence="4 5">
    <name type="scientific">Pseudokineococcus basanitobsidens</name>
    <dbReference type="NCBI Taxonomy" id="1926649"/>
    <lineage>
        <taxon>Bacteria</taxon>
        <taxon>Bacillati</taxon>
        <taxon>Actinomycetota</taxon>
        <taxon>Actinomycetes</taxon>
        <taxon>Kineosporiales</taxon>
        <taxon>Kineosporiaceae</taxon>
        <taxon>Pseudokineococcus</taxon>
    </lineage>
</organism>
<dbReference type="Pfam" id="PF08450">
    <property type="entry name" value="SGL"/>
    <property type="match status" value="1"/>
</dbReference>
<dbReference type="InterPro" id="IPR011042">
    <property type="entry name" value="6-blade_b-propeller_TolB-like"/>
</dbReference>
<evidence type="ECO:0000313" key="4">
    <source>
        <dbReference type="EMBL" id="MEJ5946078.1"/>
    </source>
</evidence>
<evidence type="ECO:0000256" key="1">
    <source>
        <dbReference type="ARBA" id="ARBA00008853"/>
    </source>
</evidence>
<dbReference type="Gene3D" id="2.120.10.30">
    <property type="entry name" value="TolB, C-terminal domain"/>
    <property type="match status" value="1"/>
</dbReference>
<feature type="domain" description="SMP-30/Gluconolactonase/LRE-like region" evidence="3">
    <location>
        <begin position="51"/>
        <end position="301"/>
    </location>
</feature>
<keyword evidence="5" id="KW-1185">Reference proteome</keyword>
<keyword evidence="4" id="KW-0378">Hydrolase</keyword>
<evidence type="ECO:0000256" key="2">
    <source>
        <dbReference type="SAM" id="MobiDB-lite"/>
    </source>
</evidence>
<name>A0ABU8RM36_9ACTN</name>
<comment type="similarity">
    <text evidence="1">Belongs to the SMP-30/CGR1 family.</text>
</comment>
<accession>A0ABU8RM36</accession>
<feature type="region of interest" description="Disordered" evidence="2">
    <location>
        <begin position="1"/>
        <end position="32"/>
    </location>
</feature>
<dbReference type="PANTHER" id="PTHR10907:SF47">
    <property type="entry name" value="REGUCALCIN"/>
    <property type="match status" value="1"/>
</dbReference>
<dbReference type="SUPFAM" id="SSF63829">
    <property type="entry name" value="Calcium-dependent phosphotriesterase"/>
    <property type="match status" value="1"/>
</dbReference>
<dbReference type="EMBL" id="JBBIAA010000016">
    <property type="protein sequence ID" value="MEJ5946078.1"/>
    <property type="molecule type" value="Genomic_DNA"/>
</dbReference>
<comment type="caution">
    <text evidence="4">The sequence shown here is derived from an EMBL/GenBank/DDBJ whole genome shotgun (WGS) entry which is preliminary data.</text>
</comment>
<protein>
    <submittedName>
        <fullName evidence="4">SMP-30/gluconolactonase/LRE family protein</fullName>
        <ecNumber evidence="4">3.1.1.99</ecNumber>
    </submittedName>
</protein>
<sequence length="334" mass="35362">MGTSRRPDPPGGPRPGPRPDAVEAGSPDAAQPAVGLRLEARQISPPLAHHGEGPVWDTAAATLRWVDMLRGDLLSWAPPDGWDGEPADPDAVRRDHLGEVLAVVRPRAAGGYVMALERCFALLEDGELGAAPPRRLPEVWDDPGVRFNEGACDPRGRFYAGSMAYDQREGAASLYRLDEDLSVHVVLRGLTISNGLGWAPDGSFAYHHDTPTQALWRLVVDDDGEVTGREEVRRTPEDRGGPDGLAVDEEGCVWTALFGGSAVQRVSPGGELLAVVDVGATQVTACAFGGPDLADLFITTSADGLEDVDDDPLAGALFHVRPGVRGLPVPPFAG</sequence>
<dbReference type="PANTHER" id="PTHR10907">
    <property type="entry name" value="REGUCALCIN"/>
    <property type="match status" value="1"/>
</dbReference>
<reference evidence="4 5" key="1">
    <citation type="journal article" date="2017" name="Int. J. Syst. Evol. Microbiol.">
        <title>Pseudokineococcus basanitobsidens sp. nov., isolated from volcanic rock.</title>
        <authorList>
            <person name="Lee D.W."/>
            <person name="Park M.Y."/>
            <person name="Kim J.J."/>
            <person name="Kim B.S."/>
        </authorList>
    </citation>
    <scope>NUCLEOTIDE SEQUENCE [LARGE SCALE GENOMIC DNA]</scope>
    <source>
        <strain evidence="4 5">DSM 103726</strain>
    </source>
</reference>
<proteinExistence type="inferred from homology"/>
<dbReference type="PRINTS" id="PR01790">
    <property type="entry name" value="SMP30FAMILY"/>
</dbReference>
<dbReference type="RefSeq" id="WP_339575462.1">
    <property type="nucleotide sequence ID" value="NZ_JBBIAA010000016.1"/>
</dbReference>
<dbReference type="Proteomes" id="UP001387100">
    <property type="component" value="Unassembled WGS sequence"/>
</dbReference>
<dbReference type="EC" id="3.1.1.99" evidence="4"/>